<dbReference type="EMBL" id="JACCJB010000005">
    <property type="protein sequence ID" value="KAF6226831.1"/>
    <property type="molecule type" value="Genomic_DNA"/>
</dbReference>
<accession>A0A8H6CPH1</accession>
<evidence type="ECO:0000313" key="2">
    <source>
        <dbReference type="EMBL" id="KAF6226831.1"/>
    </source>
</evidence>
<dbReference type="InterPro" id="IPR021822">
    <property type="entry name" value="DUF3405"/>
</dbReference>
<sequence length="658" mass="75472">MSSLLGSGRTTRWFLLSLALLLSLWFWRQSFQSLPQAPLPFIPAKLYEPGAVACTDSVADKPRPVSLNPKAPLFPAFEDAVKGLPSNIYDPYPEYNSRAWRENWRGEHEPCLGPRGVDVNGNADDTLVVHRLQRQAPASMFGSYNATGLASDFCLDRHARYDPYGYDDTDLEGNGGRRKSNRASKVKWDNVDWDYLQGDCLMRNQHRYEPLPWANRTTTLWMPRQEDIDDVDNVVVLPNDESQKSMSYRLWKSRQNYKQRTAVVLRTWESNEWTVDTMQYIRSMIMELSLHSGAEYEVIIMVEIKDGSKRIFDDHASYQQTLKKAVPDEFKNITILFNRQLLEKWYPKAGQHEAKTSPSGHMAQPLQLLSLLRPEIEHFWQIDTDVRYTGHHYHHLETISTWAKQQPRKYLWERASRYYIPHVHGNWTNFMAIVANQTSLAIKPLDEGEIARNGGVWGPEETEGIEPVGPIPPTESSDNDNYAWGVGEDADLINLAPVFDPEGTSFVLKDRVEHYPEGNHTPRRATGTTSMIRLSKRLLRVMHHGQVISGFYMPPEMYPESTALHHGLKLVVFPLPVYLDFAKSPANMNAAFNGDEGKTVLNNPPMHDGTWHRMTYWASIDEKTTYPDELYKRWLGYGNDPSERLCLPGMLLHPVKGV</sequence>
<protein>
    <submittedName>
        <fullName evidence="2">Uncharacterized protein</fullName>
    </submittedName>
</protein>
<organism evidence="2 3">
    <name type="scientific">Letharia lupina</name>
    <dbReference type="NCBI Taxonomy" id="560253"/>
    <lineage>
        <taxon>Eukaryota</taxon>
        <taxon>Fungi</taxon>
        <taxon>Dikarya</taxon>
        <taxon>Ascomycota</taxon>
        <taxon>Pezizomycotina</taxon>
        <taxon>Lecanoromycetes</taxon>
        <taxon>OSLEUM clade</taxon>
        <taxon>Lecanoromycetidae</taxon>
        <taxon>Lecanorales</taxon>
        <taxon>Lecanorineae</taxon>
        <taxon>Parmeliaceae</taxon>
        <taxon>Letharia</taxon>
    </lineage>
</organism>
<name>A0A8H6CPH1_9LECA</name>
<dbReference type="Pfam" id="PF11885">
    <property type="entry name" value="DUF3405"/>
    <property type="match status" value="1"/>
</dbReference>
<gene>
    <name evidence="2" type="ORF">HO133_008272</name>
</gene>
<dbReference type="Proteomes" id="UP000593566">
    <property type="component" value="Unassembled WGS sequence"/>
</dbReference>
<dbReference type="PANTHER" id="PTHR36205">
    <property type="entry name" value="CHROMOSOME 19, WHOLE GENOME SHOTGUN SEQUENCE"/>
    <property type="match status" value="1"/>
</dbReference>
<proteinExistence type="predicted"/>
<feature type="chain" id="PRO_5034970473" evidence="1">
    <location>
        <begin position="33"/>
        <end position="658"/>
    </location>
</feature>
<dbReference type="AlphaFoldDB" id="A0A8H6CPH1"/>
<comment type="caution">
    <text evidence="2">The sequence shown here is derived from an EMBL/GenBank/DDBJ whole genome shotgun (WGS) entry which is preliminary data.</text>
</comment>
<feature type="signal peptide" evidence="1">
    <location>
        <begin position="1"/>
        <end position="32"/>
    </location>
</feature>
<dbReference type="RefSeq" id="XP_037155140.1">
    <property type="nucleotide sequence ID" value="XM_037299139.1"/>
</dbReference>
<evidence type="ECO:0000256" key="1">
    <source>
        <dbReference type="SAM" id="SignalP"/>
    </source>
</evidence>
<evidence type="ECO:0000313" key="3">
    <source>
        <dbReference type="Proteomes" id="UP000593566"/>
    </source>
</evidence>
<keyword evidence="3" id="KW-1185">Reference proteome</keyword>
<keyword evidence="1" id="KW-0732">Signal</keyword>
<dbReference type="GeneID" id="59336669"/>
<reference evidence="2 3" key="1">
    <citation type="journal article" date="2020" name="Genomics">
        <title>Complete, high-quality genomes from long-read metagenomic sequencing of two wolf lichen thalli reveals enigmatic genome architecture.</title>
        <authorList>
            <person name="McKenzie S.K."/>
            <person name="Walston R.F."/>
            <person name="Allen J.L."/>
        </authorList>
    </citation>
    <scope>NUCLEOTIDE SEQUENCE [LARGE SCALE GENOMIC DNA]</scope>
    <source>
        <strain evidence="2">WasteWater1</strain>
    </source>
</reference>
<dbReference type="PANTHER" id="PTHR36205:SF2">
    <property type="entry name" value="MAJOR FACILITATOR SUPERFAMILY TRANSPORTER"/>
    <property type="match status" value="1"/>
</dbReference>